<keyword evidence="17" id="KW-1185">Reference proteome</keyword>
<feature type="binding site" evidence="14">
    <location>
        <position position="142"/>
    </location>
    <ligand>
        <name>FMN</name>
        <dbReference type="ChEBI" id="CHEBI:58210"/>
    </ligand>
</feature>
<comment type="cofactor">
    <cofactor evidence="1 12 14">
        <name>FMN</name>
        <dbReference type="ChEBI" id="CHEBI:58210"/>
    </cofactor>
</comment>
<dbReference type="PANTHER" id="PTHR45846">
    <property type="entry name" value="TRNA-DIHYDROURIDINE(47) SYNTHASE [NAD(P)(+)]-LIKE"/>
    <property type="match status" value="1"/>
</dbReference>
<dbReference type="InterPro" id="IPR035587">
    <property type="entry name" value="DUS-like_FMN-bd"/>
</dbReference>
<feature type="binding site" evidence="14">
    <location>
        <position position="172"/>
    </location>
    <ligand>
        <name>FMN</name>
        <dbReference type="ChEBI" id="CHEBI:58210"/>
    </ligand>
</feature>
<dbReference type="NCBIfam" id="TIGR00737">
    <property type="entry name" value="nifR3_yhdG"/>
    <property type="match status" value="1"/>
</dbReference>
<dbReference type="GO" id="GO:0050660">
    <property type="term" value="F:flavin adenine dinucleotide binding"/>
    <property type="evidence" value="ECO:0007669"/>
    <property type="project" value="InterPro"/>
</dbReference>
<evidence type="ECO:0000256" key="12">
    <source>
        <dbReference type="PIRNR" id="PIRNR006621"/>
    </source>
</evidence>
<dbReference type="Pfam" id="PF01207">
    <property type="entry name" value="Dus"/>
    <property type="match status" value="1"/>
</dbReference>
<dbReference type="InterPro" id="IPR018517">
    <property type="entry name" value="tRNA_hU_synthase_CS"/>
</dbReference>
<keyword evidence="14" id="KW-0547">Nucleotide-binding</keyword>
<reference evidence="16 17" key="1">
    <citation type="submission" date="2021-10" db="EMBL/GenBank/DDBJ databases">
        <authorList>
            <person name="Grouzdev D.S."/>
            <person name="Pantiukh K.S."/>
            <person name="Krutkina M.S."/>
        </authorList>
    </citation>
    <scope>NUCLEOTIDE SEQUENCE [LARGE SCALE GENOMIC DNA]</scope>
    <source>
        <strain evidence="16 17">Z-7514</strain>
    </source>
</reference>
<dbReference type="PROSITE" id="PS01136">
    <property type="entry name" value="UPF0034"/>
    <property type="match status" value="1"/>
</dbReference>
<evidence type="ECO:0000256" key="7">
    <source>
        <dbReference type="ARBA" id="ARBA00022857"/>
    </source>
</evidence>
<dbReference type="InterPro" id="IPR004652">
    <property type="entry name" value="DusB-like"/>
</dbReference>
<dbReference type="SUPFAM" id="SSF51395">
    <property type="entry name" value="FMN-linked oxidoreductases"/>
    <property type="match status" value="1"/>
</dbReference>
<dbReference type="AlphaFoldDB" id="A0AAW4X1Y0"/>
<feature type="binding site" evidence="14">
    <location>
        <position position="72"/>
    </location>
    <ligand>
        <name>FMN</name>
        <dbReference type="ChEBI" id="CHEBI:58210"/>
    </ligand>
</feature>
<accession>A0AAW4X1Y0</accession>
<dbReference type="CDD" id="cd02801">
    <property type="entry name" value="DUS_like_FMN"/>
    <property type="match status" value="1"/>
</dbReference>
<keyword evidence="4 12" id="KW-0285">Flavoprotein</keyword>
<evidence type="ECO:0000313" key="17">
    <source>
        <dbReference type="Proteomes" id="UP001199296"/>
    </source>
</evidence>
<comment type="catalytic activity">
    <reaction evidence="11">
        <text>a 5,6-dihydrouridine in tRNA + NAD(+) = a uridine in tRNA + NADH + H(+)</text>
        <dbReference type="Rhea" id="RHEA:54452"/>
        <dbReference type="Rhea" id="RHEA-COMP:13339"/>
        <dbReference type="Rhea" id="RHEA-COMP:13887"/>
        <dbReference type="ChEBI" id="CHEBI:15378"/>
        <dbReference type="ChEBI" id="CHEBI:57540"/>
        <dbReference type="ChEBI" id="CHEBI:57945"/>
        <dbReference type="ChEBI" id="CHEBI:65315"/>
        <dbReference type="ChEBI" id="CHEBI:74443"/>
    </reaction>
</comment>
<name>A0AAW4X1Y0_9FIRM</name>
<evidence type="ECO:0000256" key="5">
    <source>
        <dbReference type="ARBA" id="ARBA00022643"/>
    </source>
</evidence>
<comment type="caution">
    <text evidence="16">The sequence shown here is derived from an EMBL/GenBank/DDBJ whole genome shotgun (WGS) entry which is preliminary data.</text>
</comment>
<comment type="catalytic activity">
    <reaction evidence="10">
        <text>a 5,6-dihydrouridine in tRNA + NADP(+) = a uridine in tRNA + NADPH + H(+)</text>
        <dbReference type="Rhea" id="RHEA:23624"/>
        <dbReference type="Rhea" id="RHEA-COMP:13339"/>
        <dbReference type="Rhea" id="RHEA-COMP:13887"/>
        <dbReference type="ChEBI" id="CHEBI:15378"/>
        <dbReference type="ChEBI" id="CHEBI:57783"/>
        <dbReference type="ChEBI" id="CHEBI:58349"/>
        <dbReference type="ChEBI" id="CHEBI:65315"/>
        <dbReference type="ChEBI" id="CHEBI:74443"/>
    </reaction>
</comment>
<dbReference type="InterPro" id="IPR013785">
    <property type="entry name" value="Aldolase_TIM"/>
</dbReference>
<evidence type="ECO:0000256" key="6">
    <source>
        <dbReference type="ARBA" id="ARBA00022694"/>
    </source>
</evidence>
<dbReference type="Gene3D" id="1.10.1200.80">
    <property type="entry name" value="Putative flavin oxidoreducatase, domain 2"/>
    <property type="match status" value="1"/>
</dbReference>
<dbReference type="EMBL" id="JAJFAT010000019">
    <property type="protein sequence ID" value="MCC3145839.1"/>
    <property type="molecule type" value="Genomic_DNA"/>
</dbReference>
<evidence type="ECO:0000256" key="13">
    <source>
        <dbReference type="PIRSR" id="PIRSR006621-1"/>
    </source>
</evidence>
<keyword evidence="6 12" id="KW-0819">tRNA processing</keyword>
<evidence type="ECO:0000256" key="14">
    <source>
        <dbReference type="PIRSR" id="PIRSR006621-2"/>
    </source>
</evidence>
<evidence type="ECO:0000256" key="8">
    <source>
        <dbReference type="ARBA" id="ARBA00022884"/>
    </source>
</evidence>
<feature type="active site" description="Proton donor" evidence="13">
    <location>
        <position position="103"/>
    </location>
</feature>
<evidence type="ECO:0000259" key="15">
    <source>
        <dbReference type="Pfam" id="PF01207"/>
    </source>
</evidence>
<gene>
    <name evidence="16" type="primary">dusB</name>
    <name evidence="16" type="ORF">LJ207_10930</name>
</gene>
<evidence type="ECO:0000256" key="4">
    <source>
        <dbReference type="ARBA" id="ARBA00022630"/>
    </source>
</evidence>
<protein>
    <recommendedName>
        <fullName evidence="12">tRNA-dihydrouridine synthase</fullName>
        <ecNumber evidence="12">1.3.1.-</ecNumber>
    </recommendedName>
</protein>
<proteinExistence type="inferred from homology"/>
<dbReference type="GO" id="GO:0017150">
    <property type="term" value="F:tRNA dihydrouridine synthase activity"/>
    <property type="evidence" value="ECO:0007669"/>
    <property type="project" value="InterPro"/>
</dbReference>
<keyword evidence="3" id="KW-0820">tRNA-binding</keyword>
<feature type="binding site" evidence="14">
    <location>
        <begin position="16"/>
        <end position="18"/>
    </location>
    <ligand>
        <name>FMN</name>
        <dbReference type="ChEBI" id="CHEBI:58210"/>
    </ligand>
</feature>
<comment type="function">
    <text evidence="2 12">Catalyzes the synthesis of 5,6-dihydrouridine (D), a modified base found in the D-loop of most tRNAs, via the reduction of the C5-C6 double bond in target uridines.</text>
</comment>
<dbReference type="PIRSF" id="PIRSF006621">
    <property type="entry name" value="Dus"/>
    <property type="match status" value="1"/>
</dbReference>
<keyword evidence="7" id="KW-0521">NADP</keyword>
<evidence type="ECO:0000256" key="2">
    <source>
        <dbReference type="ARBA" id="ARBA00002790"/>
    </source>
</evidence>
<dbReference type="InterPro" id="IPR001269">
    <property type="entry name" value="DUS_fam"/>
</dbReference>
<evidence type="ECO:0000256" key="3">
    <source>
        <dbReference type="ARBA" id="ARBA00022555"/>
    </source>
</evidence>
<evidence type="ECO:0000256" key="9">
    <source>
        <dbReference type="ARBA" id="ARBA00023002"/>
    </source>
</evidence>
<feature type="binding site" evidence="14">
    <location>
        <begin position="227"/>
        <end position="228"/>
    </location>
    <ligand>
        <name>FMN</name>
        <dbReference type="ChEBI" id="CHEBI:58210"/>
    </ligand>
</feature>
<sequence>MKISDIEIEPAVFLAPMAGVSDYPYRQIVREMGVNLLYTEMVSAKGYEYGNNRTKELLEFDKKNNKGKIAGQIFGEEPDFMAAAAENIAKDYDIDIIDINMGCPARKIVSNGAGSALMKNLELAENIIAQVVAASPIPVTVKMRTGWDNENITAVELAKIAEKNGAAALAVHGRSRKQFYKGEADWKIIKDVVDAVEIPVIANGDIFSPEDAAEAFEFINCDGIMIGRAAQGNPWIFKEIIEYLKTGRKIEAASNQEKLDMAVKHLNLAVDFYGEKQAVPLMRKHIAWYLKGMPYASKIKNKVNNTFEKEKVITLLADYKKQLESS</sequence>
<dbReference type="EC" id="1.3.1.-" evidence="12"/>
<evidence type="ECO:0000256" key="10">
    <source>
        <dbReference type="ARBA" id="ARBA00048205"/>
    </source>
</evidence>
<keyword evidence="5 12" id="KW-0288">FMN</keyword>
<dbReference type="Gene3D" id="3.20.20.70">
    <property type="entry name" value="Aldolase class I"/>
    <property type="match status" value="1"/>
</dbReference>
<dbReference type="GO" id="GO:0000049">
    <property type="term" value="F:tRNA binding"/>
    <property type="evidence" value="ECO:0007669"/>
    <property type="project" value="UniProtKB-KW"/>
</dbReference>
<dbReference type="InterPro" id="IPR024036">
    <property type="entry name" value="tRNA-dHydroUridine_Synthase_C"/>
</dbReference>
<evidence type="ECO:0000313" key="16">
    <source>
        <dbReference type="EMBL" id="MCC3145839.1"/>
    </source>
</evidence>
<dbReference type="PANTHER" id="PTHR45846:SF1">
    <property type="entry name" value="TRNA-DIHYDROURIDINE(47) SYNTHASE [NAD(P)(+)]-LIKE"/>
    <property type="match status" value="1"/>
</dbReference>
<comment type="similarity">
    <text evidence="12">Belongs to the dus family.</text>
</comment>
<evidence type="ECO:0000256" key="11">
    <source>
        <dbReference type="ARBA" id="ARBA00048802"/>
    </source>
</evidence>
<keyword evidence="9 12" id="KW-0560">Oxidoreductase</keyword>
<dbReference type="Proteomes" id="UP001199296">
    <property type="component" value="Unassembled WGS sequence"/>
</dbReference>
<feature type="domain" description="DUS-like FMN-binding" evidence="15">
    <location>
        <begin position="14"/>
        <end position="321"/>
    </location>
</feature>
<keyword evidence="8" id="KW-0694">RNA-binding</keyword>
<evidence type="ECO:0000256" key="1">
    <source>
        <dbReference type="ARBA" id="ARBA00001917"/>
    </source>
</evidence>
<organism evidence="16 17">
    <name type="scientific">Halanaerobium polyolivorans</name>
    <dbReference type="NCBI Taxonomy" id="2886943"/>
    <lineage>
        <taxon>Bacteria</taxon>
        <taxon>Bacillati</taxon>
        <taxon>Bacillota</taxon>
        <taxon>Clostridia</taxon>
        <taxon>Halanaerobiales</taxon>
        <taxon>Halanaerobiaceae</taxon>
        <taxon>Halanaerobium</taxon>
    </lineage>
</organism>